<evidence type="ECO:0000313" key="3">
    <source>
        <dbReference type="Proteomes" id="UP000237040"/>
    </source>
</evidence>
<dbReference type="Gene3D" id="3.40.1280.10">
    <property type="match status" value="1"/>
</dbReference>
<name>A0A2J6WE21_9BACT</name>
<feature type="domain" description="tRNA (guanine-N(1)-)-methyltransferase C-terminal" evidence="1">
    <location>
        <begin position="3"/>
        <end position="181"/>
    </location>
</feature>
<protein>
    <recommendedName>
        <fullName evidence="1">tRNA (guanine-N(1)-)-methyltransferase C-terminal domain-containing protein</fullName>
    </recommendedName>
</protein>
<dbReference type="CDD" id="cd18085">
    <property type="entry name" value="TM1570-like"/>
    <property type="match status" value="1"/>
</dbReference>
<evidence type="ECO:0000313" key="2">
    <source>
        <dbReference type="EMBL" id="PMP67135.1"/>
    </source>
</evidence>
<sequence>MIKLYMALLHYPAYNKNKEIVATSIVIHDLHDMSRAARTYGVKTFYVVQPMEEQKKVVSRIVHFWQTVGYEYNPNRLDAISVMDVKDSLFDVIKEIERKEGEKPLIIGTSAKEREKLVTYEFVSRELKNNHPVLVCFGTGWGIPEEFERNFDGFFPPIVGITDFNHLSVRSAASIILDRIINTYKSCSSNDSLSGN</sequence>
<dbReference type="Proteomes" id="UP000237040">
    <property type="component" value="Unassembled WGS sequence"/>
</dbReference>
<dbReference type="InterPro" id="IPR019230">
    <property type="entry name" value="RNA_MeTrfase_C_dom"/>
</dbReference>
<gene>
    <name evidence="2" type="ORF">C0189_03635</name>
</gene>
<dbReference type="InterPro" id="IPR029026">
    <property type="entry name" value="tRNA_m1G_MTases_N"/>
</dbReference>
<reference evidence="2 3" key="1">
    <citation type="submission" date="2018-01" db="EMBL/GenBank/DDBJ databases">
        <title>Metagenomic assembled genomes from two thermal pools in the Uzon Caldera, Kamchatka, Russia.</title>
        <authorList>
            <person name="Wilkins L."/>
            <person name="Ettinger C."/>
        </authorList>
    </citation>
    <scope>NUCLEOTIDE SEQUENCE [LARGE SCALE GENOMIC DNA]</scope>
    <source>
        <strain evidence="2">ZAV-07</strain>
    </source>
</reference>
<dbReference type="EMBL" id="PNIL01000055">
    <property type="protein sequence ID" value="PMP67135.1"/>
    <property type="molecule type" value="Genomic_DNA"/>
</dbReference>
<dbReference type="AlphaFoldDB" id="A0A2J6WE21"/>
<accession>A0A2J6WE21</accession>
<comment type="caution">
    <text evidence="2">The sequence shown here is derived from an EMBL/GenBank/DDBJ whole genome shotgun (WGS) entry which is preliminary data.</text>
</comment>
<dbReference type="RefSeq" id="WP_424586617.1">
    <property type="nucleotide sequence ID" value="NZ_JBNATC010000004.1"/>
</dbReference>
<evidence type="ECO:0000259" key="1">
    <source>
        <dbReference type="Pfam" id="PF09936"/>
    </source>
</evidence>
<organism evidence="2 3">
    <name type="scientific">Caldisericum exile</name>
    <dbReference type="NCBI Taxonomy" id="693075"/>
    <lineage>
        <taxon>Bacteria</taxon>
        <taxon>Pseudomonadati</taxon>
        <taxon>Caldisericota/Cryosericota group</taxon>
        <taxon>Caldisericota</taxon>
        <taxon>Caldisericia</taxon>
        <taxon>Caldisericales</taxon>
        <taxon>Caldisericaceae</taxon>
        <taxon>Caldisericum</taxon>
    </lineage>
</organism>
<proteinExistence type="predicted"/>
<dbReference type="Pfam" id="PF09936">
    <property type="entry name" value="Methyltrn_RNA_4"/>
    <property type="match status" value="1"/>
</dbReference>